<feature type="chain" id="PRO_5046950724" description="DNA ligase B" evidence="8">
    <location>
        <begin position="19"/>
        <end position="557"/>
    </location>
</feature>
<comment type="similarity">
    <text evidence="7">Belongs to the NAD-dependent DNA ligase family. LigB subfamily.</text>
</comment>
<feature type="domain" description="NAD-dependent DNA ligase N-terminal" evidence="9">
    <location>
        <begin position="28"/>
        <end position="425"/>
    </location>
</feature>
<dbReference type="InterPro" id="IPR012340">
    <property type="entry name" value="NA-bd_OB-fold"/>
</dbReference>
<keyword evidence="5 7" id="KW-0234">DNA repair</keyword>
<dbReference type="Pfam" id="PF03120">
    <property type="entry name" value="OB_DNA_ligase"/>
    <property type="match status" value="1"/>
</dbReference>
<dbReference type="InterPro" id="IPR050326">
    <property type="entry name" value="NAD_dep_DNA_ligaseB"/>
</dbReference>
<dbReference type="EC" id="6.5.1.2" evidence="7"/>
<keyword evidence="4 7" id="KW-0520">NAD</keyword>
<dbReference type="Proteomes" id="UP001596230">
    <property type="component" value="Unassembled WGS sequence"/>
</dbReference>
<evidence type="ECO:0000313" key="10">
    <source>
        <dbReference type="EMBL" id="MFC6376581.1"/>
    </source>
</evidence>
<evidence type="ECO:0000256" key="3">
    <source>
        <dbReference type="ARBA" id="ARBA00022763"/>
    </source>
</evidence>
<keyword evidence="3 7" id="KW-0227">DNA damage</keyword>
<evidence type="ECO:0000313" key="11">
    <source>
        <dbReference type="Proteomes" id="UP001596230"/>
    </source>
</evidence>
<dbReference type="SUPFAM" id="SSF56091">
    <property type="entry name" value="DNA ligase/mRNA capping enzyme, catalytic domain"/>
    <property type="match status" value="1"/>
</dbReference>
<accession>A0ABW1VS72</accession>
<evidence type="ECO:0000256" key="2">
    <source>
        <dbReference type="ARBA" id="ARBA00022705"/>
    </source>
</evidence>
<evidence type="ECO:0000256" key="5">
    <source>
        <dbReference type="ARBA" id="ARBA00023204"/>
    </source>
</evidence>
<dbReference type="Pfam" id="PF01653">
    <property type="entry name" value="DNA_ligase_aden"/>
    <property type="match status" value="1"/>
</dbReference>
<keyword evidence="8" id="KW-0732">Signal</keyword>
<dbReference type="SUPFAM" id="SSF50249">
    <property type="entry name" value="Nucleic acid-binding proteins"/>
    <property type="match status" value="1"/>
</dbReference>
<dbReference type="InterPro" id="IPR004150">
    <property type="entry name" value="NAD_DNA_ligase_OB"/>
</dbReference>
<name>A0ABW1VS72_9GAMM</name>
<gene>
    <name evidence="7 10" type="primary">ligB</name>
    <name evidence="10" type="ORF">ACFP9W_00380</name>
</gene>
<dbReference type="InterPro" id="IPR013839">
    <property type="entry name" value="DNAligase_adenylation"/>
</dbReference>
<feature type="active site" description="N6-AMP-lysine intermediate" evidence="7">
    <location>
        <position position="124"/>
    </location>
</feature>
<dbReference type="PANTHER" id="PTHR47810:SF1">
    <property type="entry name" value="DNA LIGASE B"/>
    <property type="match status" value="1"/>
</dbReference>
<evidence type="ECO:0000256" key="4">
    <source>
        <dbReference type="ARBA" id="ARBA00023027"/>
    </source>
</evidence>
<reference evidence="11" key="1">
    <citation type="journal article" date="2019" name="Int. J. Syst. Evol. Microbiol.">
        <title>The Global Catalogue of Microorganisms (GCM) 10K type strain sequencing project: providing services to taxonomists for standard genome sequencing and annotation.</title>
        <authorList>
            <consortium name="The Broad Institute Genomics Platform"/>
            <consortium name="The Broad Institute Genome Sequencing Center for Infectious Disease"/>
            <person name="Wu L."/>
            <person name="Ma J."/>
        </authorList>
    </citation>
    <scope>NUCLEOTIDE SEQUENCE [LARGE SCALE GENOMIC DNA]</scope>
    <source>
        <strain evidence="11">CGMCC 1.18518</strain>
    </source>
</reference>
<dbReference type="Gene3D" id="3.30.470.30">
    <property type="entry name" value="DNA ligase/mRNA capping enzyme"/>
    <property type="match status" value="1"/>
</dbReference>
<dbReference type="EMBL" id="JBHSUB010000001">
    <property type="protein sequence ID" value="MFC6376581.1"/>
    <property type="molecule type" value="Genomic_DNA"/>
</dbReference>
<keyword evidence="11" id="KW-1185">Reference proteome</keyword>
<dbReference type="InterPro" id="IPR020923">
    <property type="entry name" value="DNA_ligase_B"/>
</dbReference>
<dbReference type="Gene3D" id="2.40.50.140">
    <property type="entry name" value="Nucleic acid-binding proteins"/>
    <property type="match status" value="1"/>
</dbReference>
<dbReference type="NCBIfam" id="NF005987">
    <property type="entry name" value="PRK08097.1"/>
    <property type="match status" value="1"/>
</dbReference>
<keyword evidence="2 7" id="KW-0235">DNA replication</keyword>
<dbReference type="HAMAP" id="MF_01587">
    <property type="entry name" value="DNA_ligase_B"/>
    <property type="match status" value="1"/>
</dbReference>
<comment type="catalytic activity">
    <reaction evidence="6 7">
        <text>NAD(+) + (deoxyribonucleotide)n-3'-hydroxyl + 5'-phospho-(deoxyribonucleotide)m = (deoxyribonucleotide)n+m + AMP + beta-nicotinamide D-nucleotide.</text>
        <dbReference type="EC" id="6.5.1.2"/>
    </reaction>
</comment>
<organism evidence="10 11">
    <name type="scientific">Tatumella terrea</name>
    <dbReference type="NCBI Taxonomy" id="419007"/>
    <lineage>
        <taxon>Bacteria</taxon>
        <taxon>Pseudomonadati</taxon>
        <taxon>Pseudomonadota</taxon>
        <taxon>Gammaproteobacteria</taxon>
        <taxon>Enterobacterales</taxon>
        <taxon>Erwiniaceae</taxon>
        <taxon>Tatumella</taxon>
    </lineage>
</organism>
<evidence type="ECO:0000256" key="1">
    <source>
        <dbReference type="ARBA" id="ARBA00022598"/>
    </source>
</evidence>
<comment type="function">
    <text evidence="7">Catalyzes the formation of phosphodiester linkages between 5'-phosphoryl and 3'-hydroxyl groups in double-stranded DNA using NAD as a coenzyme and as the energy source for the reaction.</text>
</comment>
<proteinExistence type="inferred from homology"/>
<dbReference type="SUPFAM" id="SSF47781">
    <property type="entry name" value="RuvA domain 2-like"/>
    <property type="match status" value="1"/>
</dbReference>
<dbReference type="Gene3D" id="1.10.287.610">
    <property type="entry name" value="Helix hairpin bin"/>
    <property type="match status" value="1"/>
</dbReference>
<evidence type="ECO:0000256" key="7">
    <source>
        <dbReference type="HAMAP-Rule" id="MF_01587"/>
    </source>
</evidence>
<dbReference type="SMART" id="SM00532">
    <property type="entry name" value="LIGANc"/>
    <property type="match status" value="1"/>
</dbReference>
<feature type="signal peptide" evidence="8">
    <location>
        <begin position="1"/>
        <end position="18"/>
    </location>
</feature>
<evidence type="ECO:0000256" key="6">
    <source>
        <dbReference type="ARBA" id="ARBA00034005"/>
    </source>
</evidence>
<keyword evidence="1 7" id="KW-0436">Ligase</keyword>
<dbReference type="InterPro" id="IPR010994">
    <property type="entry name" value="RuvA_2-like"/>
</dbReference>
<dbReference type="GO" id="GO:0003911">
    <property type="term" value="F:DNA ligase (NAD+) activity"/>
    <property type="evidence" value="ECO:0007669"/>
    <property type="project" value="UniProtKB-EC"/>
</dbReference>
<evidence type="ECO:0000256" key="8">
    <source>
        <dbReference type="SAM" id="SignalP"/>
    </source>
</evidence>
<dbReference type="PANTHER" id="PTHR47810">
    <property type="entry name" value="DNA LIGASE"/>
    <property type="match status" value="1"/>
</dbReference>
<dbReference type="InterPro" id="IPR013840">
    <property type="entry name" value="DNAligase_N"/>
</dbReference>
<comment type="caution">
    <text evidence="10">The sequence shown here is derived from an EMBL/GenBank/DDBJ whole genome shotgun (WGS) entry which is preliminary data.</text>
</comment>
<evidence type="ECO:0000259" key="9">
    <source>
        <dbReference type="SMART" id="SM00532"/>
    </source>
</evidence>
<sequence length="557" mass="62373">MLRIILIICGLTGLSVMAADCPSWTAARALTEVTRLQQQLRQWDDAYYRQGLSPVSDSDYDRLSEKVLAWQTCAGLPPSRVIPRWAAGGRQPHPIAHTGVRKLKDKQAVSRWMQGKQSLMVQPKIDGVAVTLVYRYGKLSAVTSRGDGMQGEPWLSRALAVTSVPPAIPAEAEIIVLQGEIFLPRHRHRRAVEGGLGDRARVAGLMRSQETLPEGQRLGIFIWAWPDGPPSLPARFAQLSQWGFPLTAIWSREVATAEEVELWRDRWFRSELPFTTDGIVIHSLPAVSPQWRPGHNLWSAAWKYPPPEISTAVREIRFTVGRTGKVSVIAALQPVMLDDKLISRVSAGSVATWRRRDILAGDEVIIGLAGQGVPALRRVVWRVAERHYPSPPSETTFHEFSCFRLTAVCREQFLSRLSGLSGRQGLDLQGISRGSWKQMLSVPAFSHLLSWMSFTPAQLRQAGFSPERAAAIVRQFRQTRQRPAIRWLQALGVPVPRQAAVRLHNEALSVLSDRSLTDWQSLPGIGRQRARRITTQLQDTRFRALLTFLQQQTVPVT</sequence>
<dbReference type="RefSeq" id="WP_385944210.1">
    <property type="nucleotide sequence ID" value="NZ_JBHSUB010000001.1"/>
</dbReference>
<protein>
    <recommendedName>
        <fullName evidence="7">DNA ligase B</fullName>
        <ecNumber evidence="7">6.5.1.2</ecNumber>
    </recommendedName>
    <alternativeName>
        <fullName evidence="7">Polydeoxyribonucleotide synthase [NAD(+)] B</fullName>
    </alternativeName>
</protein>